<accession>A0A383AFS7</accession>
<dbReference type="AlphaFoldDB" id="A0A383AFS7"/>
<sequence length="40" mass="4271">MENKQIDYLAFAFLGLLSAIALTTGYPGTQLVYVHGVGTP</sequence>
<organism evidence="1">
    <name type="scientific">marine metagenome</name>
    <dbReference type="NCBI Taxonomy" id="408172"/>
    <lineage>
        <taxon>unclassified sequences</taxon>
        <taxon>metagenomes</taxon>
        <taxon>ecological metagenomes</taxon>
    </lineage>
</organism>
<reference evidence="1" key="1">
    <citation type="submission" date="2018-05" db="EMBL/GenBank/DDBJ databases">
        <authorList>
            <person name="Lanie J.A."/>
            <person name="Ng W.-L."/>
            <person name="Kazmierczak K.M."/>
            <person name="Andrzejewski T.M."/>
            <person name="Davidsen T.M."/>
            <person name="Wayne K.J."/>
            <person name="Tettelin H."/>
            <person name="Glass J.I."/>
            <person name="Rusch D."/>
            <person name="Podicherti R."/>
            <person name="Tsui H.-C.T."/>
            <person name="Winkler M.E."/>
        </authorList>
    </citation>
    <scope>NUCLEOTIDE SEQUENCE</scope>
</reference>
<name>A0A383AFS7_9ZZZZ</name>
<proteinExistence type="predicted"/>
<gene>
    <name evidence="1" type="ORF">METZ01_LOCUS459620</name>
</gene>
<dbReference type="EMBL" id="UINC01191897">
    <property type="protein sequence ID" value="SVE06766.1"/>
    <property type="molecule type" value="Genomic_DNA"/>
</dbReference>
<evidence type="ECO:0000313" key="1">
    <source>
        <dbReference type="EMBL" id="SVE06766.1"/>
    </source>
</evidence>
<protein>
    <submittedName>
        <fullName evidence="1">Uncharacterized protein</fullName>
    </submittedName>
</protein>